<proteinExistence type="predicted"/>
<dbReference type="AlphaFoldDB" id="A0A7C9A1D8"/>
<evidence type="ECO:0000313" key="1">
    <source>
        <dbReference type="EMBL" id="MBA4654775.1"/>
    </source>
</evidence>
<sequence length="124" mass="13801">MKSLFCLSSMSMLRSELSPLFSLLPMTNRATMPFSFSIFFKSTPVPIHALRTASLLFLRPKLVKIPITTKGFFFDLALSMLEYFGTKPSCLATSNSILRASSFFSCSLQAITFNESSTEIAFCP</sequence>
<protein>
    <submittedName>
        <fullName evidence="1">Uncharacterized protein</fullName>
    </submittedName>
</protein>
<reference evidence="1" key="1">
    <citation type="journal article" date="2013" name="J. Plant Res.">
        <title>Effect of fungi and light on seed germination of three Opuntia species from semiarid lands of central Mexico.</title>
        <authorList>
            <person name="Delgado-Sanchez P."/>
            <person name="Jimenez-Bremont J.F."/>
            <person name="Guerrero-Gonzalez Mde L."/>
            <person name="Flores J."/>
        </authorList>
    </citation>
    <scope>NUCLEOTIDE SEQUENCE</scope>
    <source>
        <tissue evidence="1">Cladode</tissue>
    </source>
</reference>
<name>A0A7C9A1D8_OPUST</name>
<organism evidence="1">
    <name type="scientific">Opuntia streptacantha</name>
    <name type="common">Prickly pear cactus</name>
    <name type="synonym">Opuntia cardona</name>
    <dbReference type="NCBI Taxonomy" id="393608"/>
    <lineage>
        <taxon>Eukaryota</taxon>
        <taxon>Viridiplantae</taxon>
        <taxon>Streptophyta</taxon>
        <taxon>Embryophyta</taxon>
        <taxon>Tracheophyta</taxon>
        <taxon>Spermatophyta</taxon>
        <taxon>Magnoliopsida</taxon>
        <taxon>eudicotyledons</taxon>
        <taxon>Gunneridae</taxon>
        <taxon>Pentapetalae</taxon>
        <taxon>Caryophyllales</taxon>
        <taxon>Cactineae</taxon>
        <taxon>Cactaceae</taxon>
        <taxon>Opuntioideae</taxon>
        <taxon>Opuntia</taxon>
    </lineage>
</organism>
<reference evidence="1" key="2">
    <citation type="submission" date="2020-07" db="EMBL/GenBank/DDBJ databases">
        <authorList>
            <person name="Vera ALvarez R."/>
            <person name="Arias-Moreno D.M."/>
            <person name="Jimenez-Jacinto V."/>
            <person name="Jimenez-Bremont J.F."/>
            <person name="Swaminathan K."/>
            <person name="Moose S.P."/>
            <person name="Guerrero-Gonzalez M.L."/>
            <person name="Marino-Ramirez L."/>
            <person name="Landsman D."/>
            <person name="Rodriguez-Kessler M."/>
            <person name="Delgado-Sanchez P."/>
        </authorList>
    </citation>
    <scope>NUCLEOTIDE SEQUENCE</scope>
    <source>
        <tissue evidence="1">Cladode</tissue>
    </source>
</reference>
<dbReference type="EMBL" id="GISG01184776">
    <property type="protein sequence ID" value="MBA4654775.1"/>
    <property type="molecule type" value="Transcribed_RNA"/>
</dbReference>
<accession>A0A7C9A1D8</accession>